<dbReference type="Proteomes" id="UP000284109">
    <property type="component" value="Unassembled WGS sequence"/>
</dbReference>
<keyword evidence="3" id="KW-1185">Reference proteome</keyword>
<protein>
    <recommendedName>
        <fullName evidence="1">S-layer protein C-terminal domain-containing protein</fullName>
    </recommendedName>
</protein>
<dbReference type="Pfam" id="PF03217">
    <property type="entry name" value="SlpA"/>
    <property type="match status" value="2"/>
</dbReference>
<organism evidence="2 3">
    <name type="scientific">Bombilactobacillus bombi</name>
    <dbReference type="NCBI Taxonomy" id="1303590"/>
    <lineage>
        <taxon>Bacteria</taxon>
        <taxon>Bacillati</taxon>
        <taxon>Bacillota</taxon>
        <taxon>Bacilli</taxon>
        <taxon>Lactobacillales</taxon>
        <taxon>Lactobacillaceae</taxon>
        <taxon>Bombilactobacillus</taxon>
    </lineage>
</organism>
<feature type="domain" description="S-layer protein C-terminal" evidence="1">
    <location>
        <begin position="145"/>
        <end position="196"/>
    </location>
</feature>
<feature type="domain" description="S-layer protein C-terminal" evidence="1">
    <location>
        <begin position="212"/>
        <end position="262"/>
    </location>
</feature>
<proteinExistence type="predicted"/>
<dbReference type="InterPro" id="IPR024968">
    <property type="entry name" value="SlpA_C_lactobacillus"/>
</dbReference>
<comment type="caution">
    <text evidence="2">The sequence shown here is derived from an EMBL/GenBank/DDBJ whole genome shotgun (WGS) entry which is preliminary data.</text>
</comment>
<dbReference type="AlphaFoldDB" id="A0A347ST35"/>
<dbReference type="OrthoDB" id="2269930at2"/>
<sequence length="274" mass="29637">MFYMFKKNKKLVLTSLAAIALLTTGGLASSTTQVVNAAIDTATGTSIGKPDSSKEFVPGPNYDPESDDISEVPDTGATAAVATSDNIDNNYIDDVPETHPVTDTHEGEDITIVGMDDDTSKDGIIHHNPDGTDEVVSFRGVVKTNKDNAQLYAINGDTVTKTDRFLALNTPWRSDKSKTIAGVVYYRVSTNEWIKSADVSISGQSIGQHVIKVMLKSGSQVYNIKNNMLTLSGRVLAARTPWLTTSAIIIDGKVYYQVSPNEWLDADSMSVVLR</sequence>
<reference evidence="2 3" key="1">
    <citation type="submission" date="2018-07" db="EMBL/GenBank/DDBJ databases">
        <title>Genome sequences of six Lactobacillus spp. isolated from bumble bee guts.</title>
        <authorList>
            <person name="Motta E.V.S."/>
            <person name="Moran N.A."/>
        </authorList>
    </citation>
    <scope>NUCLEOTIDE SEQUENCE [LARGE SCALE GENOMIC DNA]</scope>
    <source>
        <strain evidence="2 3">BI-1.1</strain>
    </source>
</reference>
<dbReference type="EMBL" id="QOCR01000008">
    <property type="protein sequence ID" value="RHW49205.1"/>
    <property type="molecule type" value="Genomic_DNA"/>
</dbReference>
<accession>A0A347ST35</accession>
<evidence type="ECO:0000313" key="2">
    <source>
        <dbReference type="EMBL" id="RHW49205.1"/>
    </source>
</evidence>
<gene>
    <name evidence="2" type="ORF">DS831_09135</name>
</gene>
<name>A0A347ST35_9LACO</name>
<evidence type="ECO:0000259" key="1">
    <source>
        <dbReference type="Pfam" id="PF03217"/>
    </source>
</evidence>
<dbReference type="KEGG" id="lbm:DS830_06775"/>
<evidence type="ECO:0000313" key="3">
    <source>
        <dbReference type="Proteomes" id="UP000284109"/>
    </source>
</evidence>